<dbReference type="PROSITE" id="PS51679">
    <property type="entry name" value="SAM_MT_C5"/>
    <property type="match status" value="1"/>
</dbReference>
<evidence type="ECO:0000256" key="5">
    <source>
        <dbReference type="RuleBase" id="RU000416"/>
    </source>
</evidence>
<keyword evidence="1 4" id="KW-0489">Methyltransferase</keyword>
<feature type="active site" evidence="4">
    <location>
        <position position="213"/>
    </location>
</feature>
<gene>
    <name evidence="7" type="ORF">DBRI1063_LOCUS5072</name>
</gene>
<dbReference type="Gene3D" id="3.40.50.150">
    <property type="entry name" value="Vaccinia Virus protein VP39"/>
    <property type="match status" value="1"/>
</dbReference>
<reference evidence="7" key="1">
    <citation type="submission" date="2021-01" db="EMBL/GenBank/DDBJ databases">
        <authorList>
            <person name="Corre E."/>
            <person name="Pelletier E."/>
            <person name="Niang G."/>
            <person name="Scheremetjew M."/>
            <person name="Finn R."/>
            <person name="Kale V."/>
            <person name="Holt S."/>
            <person name="Cochrane G."/>
            <person name="Meng A."/>
            <person name="Brown T."/>
            <person name="Cohen L."/>
        </authorList>
    </citation>
    <scope>NUCLEOTIDE SEQUENCE</scope>
    <source>
        <strain evidence="7">Pop2</strain>
    </source>
</reference>
<dbReference type="InterPro" id="IPR001525">
    <property type="entry name" value="C5_MeTfrase"/>
</dbReference>
<organism evidence="7">
    <name type="scientific">Ditylum brightwellii</name>
    <dbReference type="NCBI Taxonomy" id="49249"/>
    <lineage>
        <taxon>Eukaryota</taxon>
        <taxon>Sar</taxon>
        <taxon>Stramenopiles</taxon>
        <taxon>Ochrophyta</taxon>
        <taxon>Bacillariophyta</taxon>
        <taxon>Mediophyceae</taxon>
        <taxon>Lithodesmiophycidae</taxon>
        <taxon>Lithodesmiales</taxon>
        <taxon>Lithodesmiaceae</taxon>
        <taxon>Ditylum</taxon>
    </lineage>
</organism>
<evidence type="ECO:0000313" key="7">
    <source>
        <dbReference type="EMBL" id="CAD9318825.1"/>
    </source>
</evidence>
<comment type="similarity">
    <text evidence="4 5">Belongs to the class I-like SAM-binding methyltransferase superfamily. C5-methyltransferase family.</text>
</comment>
<dbReference type="PROSITE" id="PS00095">
    <property type="entry name" value="C5_MTASE_2"/>
    <property type="match status" value="1"/>
</dbReference>
<dbReference type="GO" id="GO:0044027">
    <property type="term" value="P:negative regulation of gene expression via chromosomal CpG island methylation"/>
    <property type="evidence" value="ECO:0007669"/>
    <property type="project" value="TreeGrafter"/>
</dbReference>
<dbReference type="Gene3D" id="3.90.120.10">
    <property type="entry name" value="DNA Methylase, subunit A, domain 2"/>
    <property type="match status" value="1"/>
</dbReference>
<dbReference type="InterPro" id="IPR031303">
    <property type="entry name" value="C5_meth_CS"/>
</dbReference>
<keyword evidence="3 4" id="KW-0949">S-adenosyl-L-methionine</keyword>
<keyword evidence="2 4" id="KW-0808">Transferase</keyword>
<dbReference type="InterPro" id="IPR029063">
    <property type="entry name" value="SAM-dependent_MTases_sf"/>
</dbReference>
<dbReference type="AlphaFoldDB" id="A0A6U3PUY3"/>
<dbReference type="EMBL" id="HBGN01007961">
    <property type="protein sequence ID" value="CAD9318825.1"/>
    <property type="molecule type" value="Transcribed_RNA"/>
</dbReference>
<comment type="catalytic activity">
    <reaction evidence="6">
        <text>a 2'-deoxycytidine in DNA + S-adenosyl-L-methionine = a 5-methyl-2'-deoxycytidine in DNA + S-adenosyl-L-homocysteine + H(+)</text>
        <dbReference type="Rhea" id="RHEA:13681"/>
        <dbReference type="Rhea" id="RHEA-COMP:11369"/>
        <dbReference type="Rhea" id="RHEA-COMP:11370"/>
        <dbReference type="ChEBI" id="CHEBI:15378"/>
        <dbReference type="ChEBI" id="CHEBI:57856"/>
        <dbReference type="ChEBI" id="CHEBI:59789"/>
        <dbReference type="ChEBI" id="CHEBI:85452"/>
        <dbReference type="ChEBI" id="CHEBI:85454"/>
        <dbReference type="EC" id="2.1.1.37"/>
    </reaction>
</comment>
<evidence type="ECO:0000256" key="2">
    <source>
        <dbReference type="ARBA" id="ARBA00022679"/>
    </source>
</evidence>
<evidence type="ECO:0000256" key="4">
    <source>
        <dbReference type="PROSITE-ProRule" id="PRU01016"/>
    </source>
</evidence>
<dbReference type="InterPro" id="IPR050390">
    <property type="entry name" value="C5-Methyltransferase"/>
</dbReference>
<dbReference type="InterPro" id="IPR018117">
    <property type="entry name" value="C5_DNA_meth_AS"/>
</dbReference>
<dbReference type="EC" id="2.1.1.37" evidence="6"/>
<dbReference type="PANTHER" id="PTHR10629:SF52">
    <property type="entry name" value="DNA (CYTOSINE-5)-METHYLTRANSFERASE 1"/>
    <property type="match status" value="1"/>
</dbReference>
<dbReference type="SUPFAM" id="SSF53335">
    <property type="entry name" value="S-adenosyl-L-methionine-dependent methyltransferases"/>
    <property type="match status" value="1"/>
</dbReference>
<dbReference type="GO" id="GO:0032259">
    <property type="term" value="P:methylation"/>
    <property type="evidence" value="ECO:0007669"/>
    <property type="project" value="UniProtKB-KW"/>
</dbReference>
<evidence type="ECO:0000256" key="1">
    <source>
        <dbReference type="ARBA" id="ARBA00022603"/>
    </source>
</evidence>
<evidence type="ECO:0000256" key="3">
    <source>
        <dbReference type="ARBA" id="ARBA00022691"/>
    </source>
</evidence>
<dbReference type="GO" id="GO:0005634">
    <property type="term" value="C:nucleus"/>
    <property type="evidence" value="ECO:0007669"/>
    <property type="project" value="TreeGrafter"/>
</dbReference>
<accession>A0A6U3PUY3</accession>
<proteinExistence type="inferred from homology"/>
<sequence>MVIARNKDQVSFWDDRHPSLGVPTGCLIVPREHIIKVKDVLSSEGKAGRGPWLRLYGTLPCPKDDNDDDSVYPYMIHLTIFGAAMMEMQPLHGIPPLVCDFLEKGIIQWKPGMRLTQQQQQHTDIRAIRSEEHTSQPNNASFRFCELFAGIGGFRVGLESLGGQCIFSSEMDPYASSTYQLNFGEAPTVGDITTVPTSDFPTNYDLLVGGFPCQSFSMAGCQKGLEDYITANGRLYLEVCRVLCATRPKAFLLENVANLFIMDGGTWHEDFQQRKPGNACNTILKAFRECGYTVKMSVVNSCHHGVPQYRERLFFVGFLDSRVADKFVWPLNDCDADGNEITITVRSILEPKDSAAVQAATLLPTQYKRVQEFLTPSAGRSSRAVRPDGIARTLMASYRSGFLKHSEFVVLNDHSARFYTGREAARIMGFPDSYIVPGCPTPVDGKAYNAYQRFYRQIGNAVCPPVVKAVAECILKAMGIHRHE</sequence>
<protein>
    <recommendedName>
        <fullName evidence="6">Cytosine-specific methyltransferase</fullName>
        <ecNumber evidence="6">2.1.1.37</ecNumber>
    </recommendedName>
</protein>
<dbReference type="GO" id="GO:0003677">
    <property type="term" value="F:DNA binding"/>
    <property type="evidence" value="ECO:0007669"/>
    <property type="project" value="TreeGrafter"/>
</dbReference>
<dbReference type="GO" id="GO:0003886">
    <property type="term" value="F:DNA (cytosine-5-)-methyltransferase activity"/>
    <property type="evidence" value="ECO:0007669"/>
    <property type="project" value="UniProtKB-EC"/>
</dbReference>
<evidence type="ECO:0000256" key="6">
    <source>
        <dbReference type="RuleBase" id="RU000417"/>
    </source>
</evidence>
<name>A0A6U3PUY3_9STRA</name>
<dbReference type="Pfam" id="PF00145">
    <property type="entry name" value="DNA_methylase"/>
    <property type="match status" value="1"/>
</dbReference>
<dbReference type="PROSITE" id="PS00094">
    <property type="entry name" value="C5_MTASE_1"/>
    <property type="match status" value="1"/>
</dbReference>
<dbReference type="PRINTS" id="PR00105">
    <property type="entry name" value="C5METTRFRASE"/>
</dbReference>
<dbReference type="NCBIfam" id="TIGR00675">
    <property type="entry name" value="dcm"/>
    <property type="match status" value="1"/>
</dbReference>
<dbReference type="CDD" id="cd00315">
    <property type="entry name" value="Cyt_C5_DNA_methylase"/>
    <property type="match status" value="1"/>
</dbReference>
<dbReference type="PANTHER" id="PTHR10629">
    <property type="entry name" value="CYTOSINE-SPECIFIC METHYLTRANSFERASE"/>
    <property type="match status" value="1"/>
</dbReference>